<gene>
    <name evidence="1" type="ORF">CK203_076909</name>
</gene>
<accession>A0A438E0E1</accession>
<dbReference type="PROSITE" id="PS51257">
    <property type="entry name" value="PROKAR_LIPOPROTEIN"/>
    <property type="match status" value="1"/>
</dbReference>
<sequence>MRESCILFMEKLLKAQIHEETKLWSSIALFQSCSKYARKNKRREENRVRKTEDSSYSLPSHFWSTSRNPFSTFYIPFQSSGSQNPTLQTVHSCNSLARKYPWKGKLPSYINSLVNAKKHTLGELSPGDQLIQTTSEDVFPEDERLNFWFLGVKEARKFDVCTNFHYASISFAVGMLGRYQSNPGMDHWKAAKKVMSSGSQQSNASNGVRFGVEMKELQPLEADQSKLKENFARLRNHPFAAKIQSNSEDFSSEDERLGSSSLGVKKAGCACHVEYEIAEEAMKFMSYVAEFQEDGMNQMLEIWE</sequence>
<comment type="caution">
    <text evidence="1">The sequence shown here is derived from an EMBL/GenBank/DDBJ whole genome shotgun (WGS) entry which is preliminary data.</text>
</comment>
<dbReference type="AlphaFoldDB" id="A0A438E0E1"/>
<protein>
    <submittedName>
        <fullName evidence="1">Uncharacterized protein</fullName>
    </submittedName>
</protein>
<dbReference type="Proteomes" id="UP000288805">
    <property type="component" value="Unassembled WGS sequence"/>
</dbReference>
<name>A0A438E0E1_VITVI</name>
<reference evidence="1 2" key="1">
    <citation type="journal article" date="2018" name="PLoS Genet.">
        <title>Population sequencing reveals clonal diversity and ancestral inbreeding in the grapevine cultivar Chardonnay.</title>
        <authorList>
            <person name="Roach M.J."/>
            <person name="Johnson D.L."/>
            <person name="Bohlmann J."/>
            <person name="van Vuuren H.J."/>
            <person name="Jones S.J."/>
            <person name="Pretorius I.S."/>
            <person name="Schmidt S.A."/>
            <person name="Borneman A.R."/>
        </authorList>
    </citation>
    <scope>NUCLEOTIDE SEQUENCE [LARGE SCALE GENOMIC DNA]</scope>
    <source>
        <strain evidence="2">cv. Chardonnay</strain>
        <tissue evidence="1">Leaf</tissue>
    </source>
</reference>
<proteinExistence type="predicted"/>
<evidence type="ECO:0000313" key="2">
    <source>
        <dbReference type="Proteomes" id="UP000288805"/>
    </source>
</evidence>
<evidence type="ECO:0000313" key="1">
    <source>
        <dbReference type="EMBL" id="RVW40902.1"/>
    </source>
</evidence>
<dbReference type="EMBL" id="QGNW01001448">
    <property type="protein sequence ID" value="RVW40902.1"/>
    <property type="molecule type" value="Genomic_DNA"/>
</dbReference>
<organism evidence="1 2">
    <name type="scientific">Vitis vinifera</name>
    <name type="common">Grape</name>
    <dbReference type="NCBI Taxonomy" id="29760"/>
    <lineage>
        <taxon>Eukaryota</taxon>
        <taxon>Viridiplantae</taxon>
        <taxon>Streptophyta</taxon>
        <taxon>Embryophyta</taxon>
        <taxon>Tracheophyta</taxon>
        <taxon>Spermatophyta</taxon>
        <taxon>Magnoliopsida</taxon>
        <taxon>eudicotyledons</taxon>
        <taxon>Gunneridae</taxon>
        <taxon>Pentapetalae</taxon>
        <taxon>rosids</taxon>
        <taxon>Vitales</taxon>
        <taxon>Vitaceae</taxon>
        <taxon>Viteae</taxon>
        <taxon>Vitis</taxon>
    </lineage>
</organism>